<dbReference type="GO" id="GO:0005658">
    <property type="term" value="C:alpha DNA polymerase:primase complex"/>
    <property type="evidence" value="ECO:0007669"/>
    <property type="project" value="UniProtKB-ARBA"/>
</dbReference>
<dbReference type="InterPro" id="IPR038256">
    <property type="entry name" value="Pol_alpha_znc_sf"/>
</dbReference>
<dbReference type="PROSITE" id="PS00116">
    <property type="entry name" value="DNA_POLYMERASE_B"/>
    <property type="match status" value="1"/>
</dbReference>
<keyword evidence="9 12" id="KW-0239">DNA-directed DNA polymerase</keyword>
<dbReference type="InterPro" id="IPR024647">
    <property type="entry name" value="DNA_pol_a_cat_su_N"/>
</dbReference>
<gene>
    <name evidence="18" type="ORF">BCR37DRAFT_368720</name>
</gene>
<keyword evidence="10 12" id="KW-0238">DNA-binding</keyword>
<feature type="domain" description="DNA-directed DNA polymerase family B multifunctional" evidence="14">
    <location>
        <begin position="770"/>
        <end position="1211"/>
    </location>
</feature>
<feature type="region of interest" description="Disordered" evidence="13">
    <location>
        <begin position="278"/>
        <end position="298"/>
    </location>
</feature>
<dbReference type="InterPro" id="IPR042087">
    <property type="entry name" value="DNA_pol_B_thumb"/>
</dbReference>
<evidence type="ECO:0000256" key="8">
    <source>
        <dbReference type="ARBA" id="ARBA00022833"/>
    </source>
</evidence>
<dbReference type="GO" id="GO:0003887">
    <property type="term" value="F:DNA-directed DNA polymerase activity"/>
    <property type="evidence" value="ECO:0007669"/>
    <property type="project" value="UniProtKB-KW"/>
</dbReference>
<dbReference type="InterPro" id="IPR006133">
    <property type="entry name" value="DNA-dir_DNA_pol_B_exonuc"/>
</dbReference>
<dbReference type="GeneID" id="63784904"/>
<keyword evidence="11" id="KW-0539">Nucleus</keyword>
<keyword evidence="6" id="KW-0479">Metal-binding</keyword>
<keyword evidence="8" id="KW-0862">Zinc</keyword>
<dbReference type="GO" id="GO:0006281">
    <property type="term" value="P:DNA repair"/>
    <property type="evidence" value="ECO:0007669"/>
    <property type="project" value="UniProtKB-ARBA"/>
</dbReference>
<keyword evidence="4 12" id="KW-0548">Nucleotidyltransferase</keyword>
<evidence type="ECO:0000256" key="4">
    <source>
        <dbReference type="ARBA" id="ARBA00022695"/>
    </source>
</evidence>
<evidence type="ECO:0000256" key="1">
    <source>
        <dbReference type="ARBA" id="ARBA00004123"/>
    </source>
</evidence>
<organism evidence="18 19">
    <name type="scientific">Protomyces lactucae-debilis</name>
    <dbReference type="NCBI Taxonomy" id="2754530"/>
    <lineage>
        <taxon>Eukaryota</taxon>
        <taxon>Fungi</taxon>
        <taxon>Dikarya</taxon>
        <taxon>Ascomycota</taxon>
        <taxon>Taphrinomycotina</taxon>
        <taxon>Taphrinomycetes</taxon>
        <taxon>Taphrinales</taxon>
        <taxon>Protomycetaceae</taxon>
        <taxon>Protomyces</taxon>
    </lineage>
</organism>
<dbReference type="Gene3D" id="1.10.3200.20">
    <property type="entry name" value="DNA Polymerase alpha, zinc finger"/>
    <property type="match status" value="1"/>
</dbReference>
<proteinExistence type="inferred from homology"/>
<dbReference type="EC" id="2.7.7.7" evidence="12"/>
<feature type="domain" description="DNA polymerase alpha catalytic subunit N-terminal" evidence="17">
    <location>
        <begin position="14"/>
        <end position="79"/>
    </location>
</feature>
<dbReference type="GO" id="GO:0000166">
    <property type="term" value="F:nucleotide binding"/>
    <property type="evidence" value="ECO:0007669"/>
    <property type="project" value="InterPro"/>
</dbReference>
<evidence type="ECO:0000256" key="6">
    <source>
        <dbReference type="ARBA" id="ARBA00022723"/>
    </source>
</evidence>
<dbReference type="Gene3D" id="1.10.132.60">
    <property type="entry name" value="DNA polymerase family B, C-terminal domain"/>
    <property type="match status" value="1"/>
</dbReference>
<protein>
    <recommendedName>
        <fullName evidence="12">DNA polymerase</fullName>
        <ecNumber evidence="12">2.7.7.7</ecNumber>
    </recommendedName>
</protein>
<evidence type="ECO:0000256" key="13">
    <source>
        <dbReference type="SAM" id="MobiDB-lite"/>
    </source>
</evidence>
<evidence type="ECO:0000256" key="12">
    <source>
        <dbReference type="RuleBase" id="RU000442"/>
    </source>
</evidence>
<keyword evidence="7" id="KW-0863">Zinc-finger</keyword>
<dbReference type="OMA" id="MTKMNVG"/>
<dbReference type="Proteomes" id="UP000193685">
    <property type="component" value="Unassembled WGS sequence"/>
</dbReference>
<feature type="domain" description="DNA-directed DNA polymerase family B exonuclease" evidence="15">
    <location>
        <begin position="462"/>
        <end position="705"/>
    </location>
</feature>
<dbReference type="RefSeq" id="XP_040724968.1">
    <property type="nucleotide sequence ID" value="XM_040868305.1"/>
</dbReference>
<dbReference type="GO" id="GO:0006272">
    <property type="term" value="P:leading strand elongation"/>
    <property type="evidence" value="ECO:0007669"/>
    <property type="project" value="TreeGrafter"/>
</dbReference>
<evidence type="ECO:0000259" key="14">
    <source>
        <dbReference type="Pfam" id="PF00136"/>
    </source>
</evidence>
<dbReference type="NCBIfam" id="TIGR00592">
    <property type="entry name" value="pol2"/>
    <property type="match status" value="1"/>
</dbReference>
<dbReference type="Pfam" id="PF03104">
    <property type="entry name" value="DNA_pol_B_exo1"/>
    <property type="match status" value="1"/>
</dbReference>
<dbReference type="InterPro" id="IPR017964">
    <property type="entry name" value="DNA-dir_DNA_pol_B_CS"/>
</dbReference>
<dbReference type="GO" id="GO:1902975">
    <property type="term" value="P:mitotic DNA replication initiation"/>
    <property type="evidence" value="ECO:0007669"/>
    <property type="project" value="InterPro"/>
</dbReference>
<dbReference type="GO" id="GO:0006273">
    <property type="term" value="P:lagging strand elongation"/>
    <property type="evidence" value="ECO:0007669"/>
    <property type="project" value="TreeGrafter"/>
</dbReference>
<dbReference type="Gene3D" id="3.90.1600.10">
    <property type="entry name" value="Palm domain of DNA polymerase"/>
    <property type="match status" value="2"/>
</dbReference>
<evidence type="ECO:0000256" key="9">
    <source>
        <dbReference type="ARBA" id="ARBA00022932"/>
    </source>
</evidence>
<keyword evidence="3 12" id="KW-0808">Transferase</keyword>
<dbReference type="InterPro" id="IPR012337">
    <property type="entry name" value="RNaseH-like_sf"/>
</dbReference>
<evidence type="ECO:0000256" key="11">
    <source>
        <dbReference type="ARBA" id="ARBA00023242"/>
    </source>
</evidence>
<evidence type="ECO:0000313" key="18">
    <source>
        <dbReference type="EMBL" id="ORY81592.1"/>
    </source>
</evidence>
<evidence type="ECO:0000256" key="7">
    <source>
        <dbReference type="ARBA" id="ARBA00022771"/>
    </source>
</evidence>
<evidence type="ECO:0000313" key="19">
    <source>
        <dbReference type="Proteomes" id="UP000193685"/>
    </source>
</evidence>
<dbReference type="SUPFAM" id="SSF56672">
    <property type="entry name" value="DNA/RNA polymerases"/>
    <property type="match status" value="1"/>
</dbReference>
<comment type="subcellular location">
    <subcellularLocation>
        <location evidence="1">Nucleus</location>
    </subcellularLocation>
</comment>
<keyword evidence="19" id="KW-1185">Reference proteome</keyword>
<dbReference type="GO" id="GO:0003697">
    <property type="term" value="F:single-stranded DNA binding"/>
    <property type="evidence" value="ECO:0007669"/>
    <property type="project" value="TreeGrafter"/>
</dbReference>
<evidence type="ECO:0000256" key="2">
    <source>
        <dbReference type="ARBA" id="ARBA00005755"/>
    </source>
</evidence>
<dbReference type="CDD" id="cd05532">
    <property type="entry name" value="POLBc_alpha"/>
    <property type="match status" value="1"/>
</dbReference>
<dbReference type="Pfam" id="PF08996">
    <property type="entry name" value="zf-DNA_Pol"/>
    <property type="match status" value="1"/>
</dbReference>
<evidence type="ECO:0000256" key="10">
    <source>
        <dbReference type="ARBA" id="ARBA00023125"/>
    </source>
</evidence>
<dbReference type="PANTHER" id="PTHR45861:SF1">
    <property type="entry name" value="DNA POLYMERASE ALPHA CATALYTIC SUBUNIT"/>
    <property type="match status" value="1"/>
</dbReference>
<dbReference type="STRING" id="56484.A0A1Y2FCE8"/>
<dbReference type="PANTHER" id="PTHR45861">
    <property type="entry name" value="DNA POLYMERASE ALPHA CATALYTIC SUBUNIT"/>
    <property type="match status" value="1"/>
</dbReference>
<dbReference type="SMART" id="SM00486">
    <property type="entry name" value="POLBc"/>
    <property type="match status" value="1"/>
</dbReference>
<dbReference type="InterPro" id="IPR006172">
    <property type="entry name" value="DNA-dir_DNA_pol_B"/>
</dbReference>
<feature type="domain" description="Zinc finger DNA-directed DNA polymerase family B alpha" evidence="16">
    <location>
        <begin position="1248"/>
        <end position="1433"/>
    </location>
</feature>
<dbReference type="Gene3D" id="2.40.50.730">
    <property type="match status" value="1"/>
</dbReference>
<dbReference type="InterPro" id="IPR043502">
    <property type="entry name" value="DNA/RNA_pol_sf"/>
</dbReference>
<dbReference type="GO" id="GO:0003688">
    <property type="term" value="F:DNA replication origin binding"/>
    <property type="evidence" value="ECO:0007669"/>
    <property type="project" value="TreeGrafter"/>
</dbReference>
<dbReference type="FunFam" id="3.30.70.2820:FF:000001">
    <property type="entry name" value="DNA polymerase"/>
    <property type="match status" value="1"/>
</dbReference>
<evidence type="ECO:0000256" key="5">
    <source>
        <dbReference type="ARBA" id="ARBA00022705"/>
    </source>
</evidence>
<dbReference type="CDD" id="cd05776">
    <property type="entry name" value="DNA_polB_alpha_exo"/>
    <property type="match status" value="1"/>
</dbReference>
<dbReference type="GO" id="GO:0008270">
    <property type="term" value="F:zinc ion binding"/>
    <property type="evidence" value="ECO:0007669"/>
    <property type="project" value="UniProtKB-KW"/>
</dbReference>
<dbReference type="InterPro" id="IPR015088">
    <property type="entry name" value="Znf_DNA-dir_DNA_pol_B_alpha"/>
</dbReference>
<dbReference type="OrthoDB" id="6755010at2759"/>
<dbReference type="EMBL" id="MCFI01000011">
    <property type="protein sequence ID" value="ORY81592.1"/>
    <property type="molecule type" value="Genomic_DNA"/>
</dbReference>
<dbReference type="InterPro" id="IPR023211">
    <property type="entry name" value="DNA_pol_palm_dom_sf"/>
</dbReference>
<dbReference type="Gene3D" id="3.30.70.2820">
    <property type="match status" value="1"/>
</dbReference>
<evidence type="ECO:0000256" key="3">
    <source>
        <dbReference type="ARBA" id="ARBA00022679"/>
    </source>
</evidence>
<keyword evidence="5 12" id="KW-0235">DNA replication</keyword>
<comment type="catalytic activity">
    <reaction evidence="12">
        <text>DNA(n) + a 2'-deoxyribonucleoside 5'-triphosphate = DNA(n+1) + diphosphate</text>
        <dbReference type="Rhea" id="RHEA:22508"/>
        <dbReference type="Rhea" id="RHEA-COMP:17339"/>
        <dbReference type="Rhea" id="RHEA-COMP:17340"/>
        <dbReference type="ChEBI" id="CHEBI:33019"/>
        <dbReference type="ChEBI" id="CHEBI:61560"/>
        <dbReference type="ChEBI" id="CHEBI:173112"/>
        <dbReference type="EC" id="2.7.7.7"/>
    </reaction>
</comment>
<dbReference type="FunFam" id="1.10.287.690:FF:000003">
    <property type="entry name" value="DNA polymerase"/>
    <property type="match status" value="1"/>
</dbReference>
<dbReference type="SUPFAM" id="SSF53098">
    <property type="entry name" value="Ribonuclease H-like"/>
    <property type="match status" value="1"/>
</dbReference>
<dbReference type="Pfam" id="PF00136">
    <property type="entry name" value="DNA_pol_B"/>
    <property type="match status" value="1"/>
</dbReference>
<dbReference type="PRINTS" id="PR00106">
    <property type="entry name" value="DNAPOLB"/>
</dbReference>
<accession>A0A1Y2FCE8</accession>
<feature type="region of interest" description="Disordered" evidence="13">
    <location>
        <begin position="62"/>
        <end position="138"/>
    </location>
</feature>
<evidence type="ECO:0000259" key="15">
    <source>
        <dbReference type="Pfam" id="PF03104"/>
    </source>
</evidence>
<reference evidence="18 19" key="1">
    <citation type="submission" date="2016-07" db="EMBL/GenBank/DDBJ databases">
        <title>Pervasive Adenine N6-methylation of Active Genes in Fungi.</title>
        <authorList>
            <consortium name="DOE Joint Genome Institute"/>
            <person name="Mondo S.J."/>
            <person name="Dannebaum R.O."/>
            <person name="Kuo R.C."/>
            <person name="Labutti K."/>
            <person name="Haridas S."/>
            <person name="Kuo A."/>
            <person name="Salamov A."/>
            <person name="Ahrendt S.R."/>
            <person name="Lipzen A."/>
            <person name="Sullivan W."/>
            <person name="Andreopoulos W.B."/>
            <person name="Clum A."/>
            <person name="Lindquist E."/>
            <person name="Daum C."/>
            <person name="Ramamoorthy G.K."/>
            <person name="Gryganskyi A."/>
            <person name="Culley D."/>
            <person name="Magnuson J.K."/>
            <person name="James T.Y."/>
            <person name="O'Malley M.A."/>
            <person name="Stajich J.E."/>
            <person name="Spatafora J.W."/>
            <person name="Visel A."/>
            <person name="Grigoriev I.V."/>
        </authorList>
    </citation>
    <scope>NUCLEOTIDE SEQUENCE [LARGE SCALE GENOMIC DNA]</scope>
    <source>
        <strain evidence="18 19">12-1054</strain>
    </source>
</reference>
<dbReference type="FunFam" id="1.10.132.60:FF:000004">
    <property type="entry name" value="DNA polymerase"/>
    <property type="match status" value="1"/>
</dbReference>
<dbReference type="FunFam" id="3.30.420.10:FF:000036">
    <property type="entry name" value="DNA polymerase"/>
    <property type="match status" value="1"/>
</dbReference>
<dbReference type="Gene3D" id="3.30.420.10">
    <property type="entry name" value="Ribonuclease H-like superfamily/Ribonuclease H"/>
    <property type="match status" value="1"/>
</dbReference>
<evidence type="ECO:0000259" key="16">
    <source>
        <dbReference type="Pfam" id="PF08996"/>
    </source>
</evidence>
<comment type="similarity">
    <text evidence="2 12">Belongs to the DNA polymerase type-B family.</text>
</comment>
<dbReference type="InterPro" id="IPR006134">
    <property type="entry name" value="DNA-dir_DNA_pol_B_multi_dom"/>
</dbReference>
<sequence length="1438" mass="161777">MSSRAGRAKQQNALAELRALKQAGKRRIDSYKDQVEEDIYEEVDEEGYRKVVRDRLDKDDFVVDDDGIGYADNGQDEWERAEEYGSDEEQQNGKNSKKGAKAKSKGKRQDENAPVDKISKYLVKKPAAAAAPVKATTTEQDNDFMAGLLADHIAPTNAVPARRKARDTESAVRPAKKRAASPPLRSAVHKRTTSHMNGSLGLSHANGNSRASYDNDDHGMEPQQDDTDMPDAPAPSSPTTLAASRKHKALSDDDDEEDFAVKAPQAFKGKIAPTVNLSASRPMPKAEPVSSPGHVPSSDAVDTAWQDVNKTLTIESSPARAPVGKLDATDVVLEDGTILFYWTDYLEINGVLCLFGKVHNHNTDTYASAFCRVSGILRNLFFLPRDHVRSEPDREVTMADLHAEVTTVMSRHQITEFKAKKSTRKYAFELPNIPAESDYLKVLYDYKGSTLPIDLQGECFSHVFGTNTALFEQFVLFRRVLGPCWLRISKPDFKVGVNTTWTRFEFGVNDPEHVSPISEPAKEALPDSPPMTIMSVALRTVLNKQDNKTEIVVASARTYNNVSLDNPMPADKLPCTSYTVVRPPSNVFPNGFESEAKRQNIATERSETALLNNFIARWHMSDPDIVIGHDWESVGFGVLLARLKEKKITTWHRVGRYKRSEWPRAIGRAGFFAERQLAVGRLMCDLSNDLGRSIIRAQSWTLTEICKLELGITRPEVDNEKAATALTETARGLLDFTMRCSMDTYYQTAIAIQVQILPLSKQLTCLAGNSWAATLSGTRAQRNEFILLHEFHKNKYICPDKSWGKQKATVDEENEDGDAPAGKKKDKFKGGLVFEPEKGLYDKFILVMDFNSLYPSIIQEYNICFTTVVRTDEHDASGEEVVPDPPPGDVAQGILPRLIATLVERRREVKKLFKMKDATDAQKAGWEIRQLALKLTANSMYGCLGYTRSRFYARPLAMLTTFKGREVLTNTKELADDQQLQVIYGDTDSVMINTNVDNYQDAVKIGNEFKKNVNERYRLLEIDIDNVFQRMLLHAKKKYAALVLMEERGKLVAKTEVKGLDMRRREYCMLSKEASQYCLDRILSGEQTELVVEQIHDYLREFSGKMRNGDFSKGKFIILNKLGKEPEAYPNGKTMPHVQVALKRRAKGDPVRVNDVMQYIITGEPGDDRHVAERAYPAGDVTKSNSELKIDYEWYLAHQILPPLERLCAPIEGTDRVRIAECLGLDPNKYKLHEVHEQQARELTLFESTISDADRFADAEPLRLRCRECAHEATYAGLVTCPLMASPQGLQCHRCSKPLKPASIEAQLQAQICKFISQYYENWLVCDDSACGTRTQQCGVYGRRCLDPGCRGVMAYAYNDKMLYNQLLYFDHLFDVDKAMLGATVAALGSEEQAQQLKVNAEQLRVPFERYRLLVNSYLRKCGRRYVDMAGLFAFCSA</sequence>
<feature type="compositionally biased region" description="Low complexity" evidence="13">
    <location>
        <begin position="124"/>
        <end position="138"/>
    </location>
</feature>
<dbReference type="GO" id="GO:0003682">
    <property type="term" value="F:chromatin binding"/>
    <property type="evidence" value="ECO:0007669"/>
    <property type="project" value="TreeGrafter"/>
</dbReference>
<name>A0A1Y2FCE8_PROLT</name>
<dbReference type="Pfam" id="PF12254">
    <property type="entry name" value="DNA_pol_alpha_N"/>
    <property type="match status" value="1"/>
</dbReference>
<evidence type="ECO:0000259" key="17">
    <source>
        <dbReference type="Pfam" id="PF12254"/>
    </source>
</evidence>
<feature type="region of interest" description="Disordered" evidence="13">
    <location>
        <begin position="153"/>
        <end position="256"/>
    </location>
</feature>
<dbReference type="InterPro" id="IPR045846">
    <property type="entry name" value="POLBc_alpha"/>
</dbReference>
<comment type="caution">
    <text evidence="18">The sequence shown here is derived from an EMBL/GenBank/DDBJ whole genome shotgun (WGS) entry which is preliminary data.</text>
</comment>
<dbReference type="InterPro" id="IPR036397">
    <property type="entry name" value="RNaseH_sf"/>
</dbReference>
<feature type="compositionally biased region" description="Basic residues" evidence="13">
    <location>
        <begin position="95"/>
        <end position="106"/>
    </location>
</feature>